<proteinExistence type="predicted"/>
<feature type="domain" description="DUF306" evidence="2">
    <location>
        <begin position="46"/>
        <end position="153"/>
    </location>
</feature>
<feature type="signal peptide" evidence="1">
    <location>
        <begin position="1"/>
        <end position="22"/>
    </location>
</feature>
<reference evidence="4" key="1">
    <citation type="submission" date="2016-04" db="EMBL/GenBank/DDBJ databases">
        <title>Complete Genome Sequences of Twelve Strains of a Stable Defined Moderately Diverse Mouse Microbiota 2 (sDMDMm2).</title>
        <authorList>
            <person name="Uchimura Y."/>
            <person name="Wyss M."/>
            <person name="Brugiroux S."/>
            <person name="Limenitakis J.P."/>
            <person name="Stecher B."/>
            <person name="McCoy K.D."/>
            <person name="Macpherson A.J."/>
        </authorList>
    </citation>
    <scope>NUCLEOTIDE SEQUENCE [LARGE SCALE GENOMIC DNA]</scope>
    <source>
        <strain evidence="4">YL27</strain>
    </source>
</reference>
<dbReference type="EMBL" id="CP015402">
    <property type="protein sequence ID" value="ANU62779.2"/>
    <property type="molecule type" value="Genomic_DNA"/>
</dbReference>
<evidence type="ECO:0000259" key="2">
    <source>
        <dbReference type="Pfam" id="PF03724"/>
    </source>
</evidence>
<feature type="chain" id="PRO_5013062839" description="DUF306 domain-containing protein" evidence="1">
    <location>
        <begin position="23"/>
        <end position="276"/>
    </location>
</feature>
<evidence type="ECO:0000313" key="4">
    <source>
        <dbReference type="Proteomes" id="UP000186351"/>
    </source>
</evidence>
<accession>A0A1Z2XE50</accession>
<dbReference type="KEGG" id="pary:A4V02_02940"/>
<dbReference type="Proteomes" id="UP000186351">
    <property type="component" value="Chromosome"/>
</dbReference>
<dbReference type="Pfam" id="PF03724">
    <property type="entry name" value="META"/>
    <property type="match status" value="2"/>
</dbReference>
<dbReference type="GeneID" id="65535799"/>
<dbReference type="InterPro" id="IPR053147">
    <property type="entry name" value="Hsp_HslJ-like"/>
</dbReference>
<dbReference type="Gene3D" id="2.40.128.270">
    <property type="match status" value="2"/>
</dbReference>
<evidence type="ECO:0000256" key="1">
    <source>
        <dbReference type="SAM" id="SignalP"/>
    </source>
</evidence>
<dbReference type="STRING" id="1796646.A4V02_02940"/>
<organism evidence="3 4">
    <name type="scientific">Muribaculum intestinale</name>
    <dbReference type="NCBI Taxonomy" id="1796646"/>
    <lineage>
        <taxon>Bacteria</taxon>
        <taxon>Pseudomonadati</taxon>
        <taxon>Bacteroidota</taxon>
        <taxon>Bacteroidia</taxon>
        <taxon>Bacteroidales</taxon>
        <taxon>Muribaculaceae</taxon>
        <taxon>Muribaculum</taxon>
    </lineage>
</organism>
<gene>
    <name evidence="3" type="ORF">A4V02_02940</name>
</gene>
<keyword evidence="1" id="KW-0732">Signal</keyword>
<accession>A0A1B1S7L3</accession>
<evidence type="ECO:0000313" key="3">
    <source>
        <dbReference type="EMBL" id="ANU62779.2"/>
    </source>
</evidence>
<keyword evidence="4" id="KW-1185">Reference proteome</keyword>
<protein>
    <recommendedName>
        <fullName evidence="2">DUF306 domain-containing protein</fullName>
    </recommendedName>
</protein>
<feature type="domain" description="DUF306" evidence="2">
    <location>
        <begin position="163"/>
        <end position="269"/>
    </location>
</feature>
<dbReference type="RefSeq" id="WP_084273943.1">
    <property type="nucleotide sequence ID" value="NZ_CAJTAP010000002.1"/>
</dbReference>
<dbReference type="InterPro" id="IPR005184">
    <property type="entry name" value="DUF306_Meta_HslJ"/>
</dbReference>
<sequence>MNSRFFAIIATALILSSCGSNKKVVTMPKEQPVQTVTTMKQSDASQLEGEWNVWTVGGKKVTGENRPYINFSLSEGRIYGNNGCNTVNGDFTTGQGQSLRVSNVISTMMACADAPFETAINQALDNARFFSVGRQGHELYLDLLDAGKNTVMVLRRHNMEFLNGAWTPTQIGNKSNDNADVQMVIDIAEQKVHGHTGCNIMNGSLLIDPDKTNSIQFLDIATTRMMCDPASMATETALLVALESVEHARPGKDDTVVMTDKDGKTVLVLKHIDIEQ</sequence>
<dbReference type="OrthoDB" id="880459at2"/>
<dbReference type="PANTHER" id="PTHR35535">
    <property type="entry name" value="HEAT SHOCK PROTEIN HSLJ"/>
    <property type="match status" value="1"/>
</dbReference>
<name>A0A1B1S7L3_9BACT</name>
<dbReference type="AlphaFoldDB" id="A0A1B1S7L3"/>
<dbReference type="InterPro" id="IPR038670">
    <property type="entry name" value="HslJ-like_sf"/>
</dbReference>
<dbReference type="PANTHER" id="PTHR35535:SF1">
    <property type="entry name" value="HEAT SHOCK PROTEIN HSLJ"/>
    <property type="match status" value="1"/>
</dbReference>
<dbReference type="PROSITE" id="PS51257">
    <property type="entry name" value="PROKAR_LIPOPROTEIN"/>
    <property type="match status" value="1"/>
</dbReference>